<feature type="compositionally biased region" description="Basic and acidic residues" evidence="1">
    <location>
        <begin position="140"/>
        <end position="151"/>
    </location>
</feature>
<dbReference type="AlphaFoldDB" id="A0A9Q8SGD7"/>
<feature type="region of interest" description="Disordered" evidence="1">
    <location>
        <begin position="68"/>
        <end position="100"/>
    </location>
</feature>
<keyword evidence="3" id="KW-1185">Reference proteome</keyword>
<evidence type="ECO:0000313" key="3">
    <source>
        <dbReference type="Proteomes" id="UP000830671"/>
    </source>
</evidence>
<protein>
    <submittedName>
        <fullName evidence="2">Uncharacterized protein</fullName>
    </submittedName>
</protein>
<organism evidence="2 3">
    <name type="scientific">Colletotrichum lupini</name>
    <dbReference type="NCBI Taxonomy" id="145971"/>
    <lineage>
        <taxon>Eukaryota</taxon>
        <taxon>Fungi</taxon>
        <taxon>Dikarya</taxon>
        <taxon>Ascomycota</taxon>
        <taxon>Pezizomycotina</taxon>
        <taxon>Sordariomycetes</taxon>
        <taxon>Hypocreomycetidae</taxon>
        <taxon>Glomerellales</taxon>
        <taxon>Glomerellaceae</taxon>
        <taxon>Colletotrichum</taxon>
        <taxon>Colletotrichum acutatum species complex</taxon>
    </lineage>
</organism>
<name>A0A9Q8SGD7_9PEZI</name>
<feature type="region of interest" description="Disordered" evidence="1">
    <location>
        <begin position="137"/>
        <end position="175"/>
    </location>
</feature>
<dbReference type="RefSeq" id="XP_049138062.1">
    <property type="nucleotide sequence ID" value="XM_049296838.1"/>
</dbReference>
<dbReference type="Proteomes" id="UP000830671">
    <property type="component" value="Chromosome 10"/>
</dbReference>
<sequence length="207" mass="22782">MFPSTPQSKPCPLFPLRQEDCNNKGLHNCFWRAKKAGQASCSLCGSQAPAAHDAVLISLSGPAWRRPCEYNPNPPPGWTSSHQERRSQTASSSSPPMSPVVVRMSLQGPEKQLAPAGRWRLSPSGVRHAERVCEAPNPETAKHGKTSHEARLSPQCATDLPPGKEKNTGAKPVISDTHIYDAEAWKGEWEEKEKEEFATHDLNILRC</sequence>
<proteinExistence type="predicted"/>
<evidence type="ECO:0000313" key="2">
    <source>
        <dbReference type="EMBL" id="UQC76421.1"/>
    </source>
</evidence>
<dbReference type="GeneID" id="73351848"/>
<dbReference type="EMBL" id="CP019472">
    <property type="protein sequence ID" value="UQC76421.1"/>
    <property type="molecule type" value="Genomic_DNA"/>
</dbReference>
<accession>A0A9Q8SGD7</accession>
<dbReference type="KEGG" id="clup:CLUP02_17934"/>
<evidence type="ECO:0000256" key="1">
    <source>
        <dbReference type="SAM" id="MobiDB-lite"/>
    </source>
</evidence>
<reference evidence="2" key="1">
    <citation type="journal article" date="2021" name="Mol. Plant Microbe Interact.">
        <title>Complete Genome Sequence of the Plant-Pathogenic Fungus Colletotrichum lupini.</title>
        <authorList>
            <person name="Baroncelli R."/>
            <person name="Pensec F."/>
            <person name="Da Lio D."/>
            <person name="Boufleur T."/>
            <person name="Vicente I."/>
            <person name="Sarrocco S."/>
            <person name="Picot A."/>
            <person name="Baraldi E."/>
            <person name="Sukno S."/>
            <person name="Thon M."/>
            <person name="Le Floch G."/>
        </authorList>
    </citation>
    <scope>NUCLEOTIDE SEQUENCE</scope>
    <source>
        <strain evidence="2">IMI 504893</strain>
    </source>
</reference>
<feature type="compositionally biased region" description="Low complexity" evidence="1">
    <location>
        <begin position="91"/>
        <end position="100"/>
    </location>
</feature>
<gene>
    <name evidence="2" type="ORF">CLUP02_17934</name>
</gene>